<dbReference type="GO" id="GO:0006572">
    <property type="term" value="P:L-tyrosine catabolic process"/>
    <property type="evidence" value="ECO:0007669"/>
    <property type="project" value="TreeGrafter"/>
</dbReference>
<dbReference type="InterPro" id="IPR015424">
    <property type="entry name" value="PyrdxlP-dep_Trfase"/>
</dbReference>
<name>A0A2I0X9G0_9ASPA</name>
<feature type="domain" description="Aminotransferase class I/classII large" evidence="1">
    <location>
        <begin position="9"/>
        <end position="64"/>
    </location>
</feature>
<organism evidence="2 3">
    <name type="scientific">Dendrobium catenatum</name>
    <dbReference type="NCBI Taxonomy" id="906689"/>
    <lineage>
        <taxon>Eukaryota</taxon>
        <taxon>Viridiplantae</taxon>
        <taxon>Streptophyta</taxon>
        <taxon>Embryophyta</taxon>
        <taxon>Tracheophyta</taxon>
        <taxon>Spermatophyta</taxon>
        <taxon>Magnoliopsida</taxon>
        <taxon>Liliopsida</taxon>
        <taxon>Asparagales</taxon>
        <taxon>Orchidaceae</taxon>
        <taxon>Epidendroideae</taxon>
        <taxon>Malaxideae</taxon>
        <taxon>Dendrobiinae</taxon>
        <taxon>Dendrobium</taxon>
    </lineage>
</organism>
<dbReference type="InterPro" id="IPR004839">
    <property type="entry name" value="Aminotransferase_I/II_large"/>
</dbReference>
<keyword evidence="2" id="KW-0032">Aminotransferase</keyword>
<dbReference type="Proteomes" id="UP000233837">
    <property type="component" value="Unassembled WGS sequence"/>
</dbReference>
<sequence>MVEDLADDNTIVMVFISAGNPCGNVLSYQNMCKVAESSKKFGIMVITNEVFDHLTFGKNLSMLMRVVGVVCPYSDSRIFTKKMIGAWLKIGLDSSNYSSF</sequence>
<dbReference type="GO" id="GO:0004838">
    <property type="term" value="F:L-tyrosine-2-oxoglutarate transaminase activity"/>
    <property type="evidence" value="ECO:0007669"/>
    <property type="project" value="TreeGrafter"/>
</dbReference>
<proteinExistence type="predicted"/>
<dbReference type="EMBL" id="KZ502052">
    <property type="protein sequence ID" value="PKU84536.1"/>
    <property type="molecule type" value="Genomic_DNA"/>
</dbReference>
<reference evidence="2 3" key="1">
    <citation type="journal article" date="2016" name="Sci. Rep.">
        <title>The Dendrobium catenatum Lindl. genome sequence provides insights into polysaccharide synthase, floral development and adaptive evolution.</title>
        <authorList>
            <person name="Zhang G.Q."/>
            <person name="Xu Q."/>
            <person name="Bian C."/>
            <person name="Tsai W.C."/>
            <person name="Yeh C.M."/>
            <person name="Liu K.W."/>
            <person name="Yoshida K."/>
            <person name="Zhang L.S."/>
            <person name="Chang S.B."/>
            <person name="Chen F."/>
            <person name="Shi Y."/>
            <person name="Su Y.Y."/>
            <person name="Zhang Y.Q."/>
            <person name="Chen L.J."/>
            <person name="Yin Y."/>
            <person name="Lin M."/>
            <person name="Huang H."/>
            <person name="Deng H."/>
            <person name="Wang Z.W."/>
            <person name="Zhu S.L."/>
            <person name="Zhao X."/>
            <person name="Deng C."/>
            <person name="Niu S.C."/>
            <person name="Huang J."/>
            <person name="Wang M."/>
            <person name="Liu G.H."/>
            <person name="Yang H.J."/>
            <person name="Xiao X.J."/>
            <person name="Hsiao Y.Y."/>
            <person name="Wu W.L."/>
            <person name="Chen Y.Y."/>
            <person name="Mitsuda N."/>
            <person name="Ohme-Takagi M."/>
            <person name="Luo Y.B."/>
            <person name="Van de Peer Y."/>
            <person name="Liu Z.J."/>
        </authorList>
    </citation>
    <scope>NUCLEOTIDE SEQUENCE [LARGE SCALE GENOMIC DNA]</scope>
    <source>
        <tissue evidence="2">The whole plant</tissue>
    </source>
</reference>
<accession>A0A2I0X9G0</accession>
<dbReference type="PANTHER" id="PTHR45744:SF11">
    <property type="entry name" value="TYROSINE AMINOTRANSFERASE"/>
    <property type="match status" value="1"/>
</dbReference>
<keyword evidence="2" id="KW-0808">Transferase</keyword>
<evidence type="ECO:0000313" key="3">
    <source>
        <dbReference type="Proteomes" id="UP000233837"/>
    </source>
</evidence>
<evidence type="ECO:0000313" key="2">
    <source>
        <dbReference type="EMBL" id="PKU84536.1"/>
    </source>
</evidence>
<dbReference type="PANTHER" id="PTHR45744">
    <property type="entry name" value="TYROSINE AMINOTRANSFERASE"/>
    <property type="match status" value="1"/>
</dbReference>
<dbReference type="AlphaFoldDB" id="A0A2I0X9G0"/>
<gene>
    <name evidence="2" type="ORF">MA16_Dca003049</name>
</gene>
<dbReference type="SUPFAM" id="SSF53383">
    <property type="entry name" value="PLP-dependent transferases"/>
    <property type="match status" value="1"/>
</dbReference>
<dbReference type="GO" id="GO:0030170">
    <property type="term" value="F:pyridoxal phosphate binding"/>
    <property type="evidence" value="ECO:0007669"/>
    <property type="project" value="InterPro"/>
</dbReference>
<evidence type="ECO:0000259" key="1">
    <source>
        <dbReference type="Pfam" id="PF00155"/>
    </source>
</evidence>
<dbReference type="Pfam" id="PF00155">
    <property type="entry name" value="Aminotran_1_2"/>
    <property type="match status" value="1"/>
</dbReference>
<dbReference type="STRING" id="906689.A0A2I0X9G0"/>
<reference evidence="2 3" key="2">
    <citation type="journal article" date="2017" name="Nature">
        <title>The Apostasia genome and the evolution of orchids.</title>
        <authorList>
            <person name="Zhang G.Q."/>
            <person name="Liu K.W."/>
            <person name="Li Z."/>
            <person name="Lohaus R."/>
            <person name="Hsiao Y.Y."/>
            <person name="Niu S.C."/>
            <person name="Wang J.Y."/>
            <person name="Lin Y.C."/>
            <person name="Xu Q."/>
            <person name="Chen L.J."/>
            <person name="Yoshida K."/>
            <person name="Fujiwara S."/>
            <person name="Wang Z.W."/>
            <person name="Zhang Y.Q."/>
            <person name="Mitsuda N."/>
            <person name="Wang M."/>
            <person name="Liu G.H."/>
            <person name="Pecoraro L."/>
            <person name="Huang H.X."/>
            <person name="Xiao X.J."/>
            <person name="Lin M."/>
            <person name="Wu X.Y."/>
            <person name="Wu W.L."/>
            <person name="Chen Y.Y."/>
            <person name="Chang S.B."/>
            <person name="Sakamoto S."/>
            <person name="Ohme-Takagi M."/>
            <person name="Yagi M."/>
            <person name="Zeng S.J."/>
            <person name="Shen C.Y."/>
            <person name="Yeh C.M."/>
            <person name="Luo Y.B."/>
            <person name="Tsai W.C."/>
            <person name="Van de Peer Y."/>
            <person name="Liu Z.J."/>
        </authorList>
    </citation>
    <scope>NUCLEOTIDE SEQUENCE [LARGE SCALE GENOMIC DNA]</scope>
    <source>
        <tissue evidence="2">The whole plant</tissue>
    </source>
</reference>
<protein>
    <submittedName>
        <fullName evidence="2">Putative aminotransferase TAT2</fullName>
    </submittedName>
</protein>
<dbReference type="InterPro" id="IPR015421">
    <property type="entry name" value="PyrdxlP-dep_Trfase_major"/>
</dbReference>
<dbReference type="Gene3D" id="3.40.640.10">
    <property type="entry name" value="Type I PLP-dependent aspartate aminotransferase-like (Major domain)"/>
    <property type="match status" value="1"/>
</dbReference>
<keyword evidence="3" id="KW-1185">Reference proteome</keyword>